<dbReference type="Gene3D" id="1.25.40.10">
    <property type="entry name" value="Tetratricopeptide repeat domain"/>
    <property type="match status" value="1"/>
</dbReference>
<keyword evidence="2" id="KW-0133">Cell shape</keyword>
<keyword evidence="4" id="KW-0472">Membrane</keyword>
<feature type="signal peptide" evidence="8">
    <location>
        <begin position="1"/>
        <end position="33"/>
    </location>
</feature>
<reference evidence="9" key="1">
    <citation type="submission" date="2022-02" db="EMBL/GenBank/DDBJ databases">
        <title>Vibrio sp. nov, a new bacterium isolated from seawater.</title>
        <authorList>
            <person name="Yuan Y."/>
        </authorList>
    </citation>
    <scope>NUCLEOTIDE SEQUENCE</scope>
    <source>
        <strain evidence="9">ZSDZ65</strain>
    </source>
</reference>
<name>A0A9X3CKT7_9VIBR</name>
<dbReference type="Gene3D" id="1.25.40.650">
    <property type="match status" value="1"/>
</dbReference>
<dbReference type="EMBL" id="JAKRRY010000003">
    <property type="protein sequence ID" value="MCW8345212.1"/>
    <property type="molecule type" value="Genomic_DNA"/>
</dbReference>
<evidence type="ECO:0000256" key="4">
    <source>
        <dbReference type="ARBA" id="ARBA00023136"/>
    </source>
</evidence>
<proteinExistence type="predicted"/>
<keyword evidence="6" id="KW-0998">Cell outer membrane</keyword>
<dbReference type="InterPro" id="IPR011990">
    <property type="entry name" value="TPR-like_helical_dom_sf"/>
</dbReference>
<dbReference type="GO" id="GO:0008360">
    <property type="term" value="P:regulation of cell shape"/>
    <property type="evidence" value="ECO:0007669"/>
    <property type="project" value="UniProtKB-KW"/>
</dbReference>
<sequence length="639" mass="70589">MAMMNRKKNSVTRLLTPIALALSIAACSTQPSAPTSVDITMAPTASSETYLMRADSDQGGFANEWLILAFKASIQEGNYEQAQRLSNRLAKQNLSTIQQAEWQLARAELNLAQGKAQDAYLQLNLPAEWPLLQQQWMQYHNLRGQSLAIMGDYVESSREYIAMSGFAPRAQQQIINDNIWHNLNQLSSEQLSQLTIKPEEEILDGWVQLASYMKALGSSLPQLQNTLEKWLAENSNHPAALYTPQSIYDILSLEISTPHSTALLLPLTGKYAKQAQLVRDGFMMATMDDDQRDPDATFTIIDTNETTPADIKAQLIANDVDFIVGPLIKENVEKLQQAQLATETPIPALALNIPTVIEPSQSMCYLTLSPEQEVSQAAKHLAQENYAYPLILAPKSSLGNRVVKAFEEEWGKLSTNNIAVAQYSNRAQLQKTINNVFGLQDSQQRIAQMETLTGLKLENQPRSRRDIDSVYIVANGADLTLIKPFIEVAINPDASQPKLFADSHSNSSKRQYEDLTGVVYSDIPMLIDEDEQLDAQMTKFWPKSSNAEKRLQALGMDAYTLTKELPQLKAVVGYSVDGQTGTLSIDSNCVVQRQIAWGVHGQAKSQTTNVADSATGNATGVNSTIESSELEANDTTTVE</sequence>
<protein>
    <submittedName>
        <fullName evidence="9">Penicillin-binding protein activator</fullName>
    </submittedName>
</protein>
<dbReference type="Proteomes" id="UP001155587">
    <property type="component" value="Unassembled WGS sequence"/>
</dbReference>
<dbReference type="PANTHER" id="PTHR38038:SF1">
    <property type="entry name" value="PENICILLIN-BINDING PROTEIN ACTIVATOR LPOA"/>
    <property type="match status" value="1"/>
</dbReference>
<accession>A0A9X3CKT7</accession>
<evidence type="ECO:0000256" key="5">
    <source>
        <dbReference type="ARBA" id="ARBA00023139"/>
    </source>
</evidence>
<evidence type="ECO:0000256" key="8">
    <source>
        <dbReference type="SAM" id="SignalP"/>
    </source>
</evidence>
<dbReference type="GO" id="GO:0031241">
    <property type="term" value="C:periplasmic side of cell outer membrane"/>
    <property type="evidence" value="ECO:0007669"/>
    <property type="project" value="TreeGrafter"/>
</dbReference>
<evidence type="ECO:0000313" key="10">
    <source>
        <dbReference type="Proteomes" id="UP001155587"/>
    </source>
</evidence>
<dbReference type="Gene3D" id="3.40.50.2300">
    <property type="match status" value="2"/>
</dbReference>
<gene>
    <name evidence="9" type="ORF">MD535_04100</name>
</gene>
<keyword evidence="10" id="KW-1185">Reference proteome</keyword>
<evidence type="ECO:0000256" key="2">
    <source>
        <dbReference type="ARBA" id="ARBA00022960"/>
    </source>
</evidence>
<dbReference type="Pfam" id="PF04348">
    <property type="entry name" value="LppC"/>
    <property type="match status" value="1"/>
</dbReference>
<dbReference type="PANTHER" id="PTHR38038">
    <property type="entry name" value="PENICILLIN-BINDING PROTEIN ACTIVATOR LPOA"/>
    <property type="match status" value="1"/>
</dbReference>
<evidence type="ECO:0000256" key="6">
    <source>
        <dbReference type="ARBA" id="ARBA00023237"/>
    </source>
</evidence>
<keyword evidence="5" id="KW-0564">Palmitate</keyword>
<evidence type="ECO:0000256" key="1">
    <source>
        <dbReference type="ARBA" id="ARBA00022729"/>
    </source>
</evidence>
<keyword evidence="7" id="KW-0449">Lipoprotein</keyword>
<keyword evidence="1 8" id="KW-0732">Signal</keyword>
<organism evidence="9 10">
    <name type="scientific">Vibrio qingdaonensis</name>
    <dbReference type="NCBI Taxonomy" id="2829491"/>
    <lineage>
        <taxon>Bacteria</taxon>
        <taxon>Pseudomonadati</taxon>
        <taxon>Pseudomonadota</taxon>
        <taxon>Gammaproteobacteria</taxon>
        <taxon>Vibrionales</taxon>
        <taxon>Vibrionaceae</taxon>
        <taxon>Vibrio</taxon>
    </lineage>
</organism>
<dbReference type="PROSITE" id="PS51257">
    <property type="entry name" value="PROKAR_LIPOPROTEIN"/>
    <property type="match status" value="1"/>
</dbReference>
<dbReference type="GO" id="GO:0030234">
    <property type="term" value="F:enzyme regulator activity"/>
    <property type="evidence" value="ECO:0007669"/>
    <property type="project" value="TreeGrafter"/>
</dbReference>
<comment type="caution">
    <text evidence="9">The sequence shown here is derived from an EMBL/GenBank/DDBJ whole genome shotgun (WGS) entry which is preliminary data.</text>
</comment>
<evidence type="ECO:0000256" key="7">
    <source>
        <dbReference type="ARBA" id="ARBA00023288"/>
    </source>
</evidence>
<keyword evidence="3" id="KW-0573">Peptidoglycan synthesis</keyword>
<evidence type="ECO:0000313" key="9">
    <source>
        <dbReference type="EMBL" id="MCW8345212.1"/>
    </source>
</evidence>
<dbReference type="SUPFAM" id="SSF53822">
    <property type="entry name" value="Periplasmic binding protein-like I"/>
    <property type="match status" value="1"/>
</dbReference>
<evidence type="ECO:0000256" key="3">
    <source>
        <dbReference type="ARBA" id="ARBA00022984"/>
    </source>
</evidence>
<dbReference type="GO" id="GO:0009252">
    <property type="term" value="P:peptidoglycan biosynthetic process"/>
    <property type="evidence" value="ECO:0007669"/>
    <property type="project" value="UniProtKB-KW"/>
</dbReference>
<dbReference type="InterPro" id="IPR028082">
    <property type="entry name" value="Peripla_BP_I"/>
</dbReference>
<dbReference type="RefSeq" id="WP_265673665.1">
    <property type="nucleotide sequence ID" value="NZ_JAKRRY010000003.1"/>
</dbReference>
<dbReference type="CDD" id="cd06339">
    <property type="entry name" value="PBP1_YraM_LppC_lipoprotein-like"/>
    <property type="match status" value="1"/>
</dbReference>
<dbReference type="AlphaFoldDB" id="A0A9X3CKT7"/>
<feature type="chain" id="PRO_5040728405" evidence="8">
    <location>
        <begin position="34"/>
        <end position="639"/>
    </location>
</feature>
<dbReference type="InterPro" id="IPR007443">
    <property type="entry name" value="LpoA"/>
</dbReference>